<gene>
    <name evidence="1" type="ORF">CVV26_02295</name>
</gene>
<dbReference type="EMBL" id="PGYQ01000009">
    <property type="protein sequence ID" value="PKL72282.1"/>
    <property type="molecule type" value="Genomic_DNA"/>
</dbReference>
<comment type="caution">
    <text evidence="1">The sequence shown here is derived from an EMBL/GenBank/DDBJ whole genome shotgun (WGS) entry which is preliminary data.</text>
</comment>
<name>A0A2N1UN84_9BACT</name>
<protein>
    <recommendedName>
        <fullName evidence="3">Hydrogenase maturation protease</fullName>
    </recommendedName>
</protein>
<evidence type="ECO:0000313" key="2">
    <source>
        <dbReference type="Proteomes" id="UP000233414"/>
    </source>
</evidence>
<proteinExistence type="predicted"/>
<dbReference type="InterPro" id="IPR023430">
    <property type="entry name" value="Pept_HybD-like_dom_sf"/>
</dbReference>
<evidence type="ECO:0008006" key="3">
    <source>
        <dbReference type="Google" id="ProtNLM"/>
    </source>
</evidence>
<dbReference type="AlphaFoldDB" id="A0A2N1UN84"/>
<accession>A0A2N1UN84</accession>
<sequence length="129" mass="14818">MNNLKKIYIFGNPLLSFDNLPIKLMPKLKKIFPKINFIIQDPNENLKPENNELIIIDTIIGPKKVIIINELKKIEQSPTCSIHDLDLGFNLKLLKKIGKLKKIIIFGIPIKIKKNEALKQLINLINITI</sequence>
<reference evidence="1 2" key="1">
    <citation type="journal article" date="2017" name="ISME J.">
        <title>Potential for microbial H2 and metal transformations associated with novel bacteria and archaea in deep terrestrial subsurface sediments.</title>
        <authorList>
            <person name="Hernsdorf A.W."/>
            <person name="Amano Y."/>
            <person name="Miyakawa K."/>
            <person name="Ise K."/>
            <person name="Suzuki Y."/>
            <person name="Anantharaman K."/>
            <person name="Probst A."/>
            <person name="Burstein D."/>
            <person name="Thomas B.C."/>
            <person name="Banfield J.F."/>
        </authorList>
    </citation>
    <scope>NUCLEOTIDE SEQUENCE [LARGE SCALE GENOMIC DNA]</scope>
    <source>
        <strain evidence="1">HGW-Kuenenbacteria-1</strain>
    </source>
</reference>
<dbReference type="Proteomes" id="UP000233414">
    <property type="component" value="Unassembled WGS sequence"/>
</dbReference>
<evidence type="ECO:0000313" key="1">
    <source>
        <dbReference type="EMBL" id="PKL72282.1"/>
    </source>
</evidence>
<organism evidence="1 2">
    <name type="scientific">Candidatus Kuenenbacteria bacterium HGW-Kuenenbacteria-1</name>
    <dbReference type="NCBI Taxonomy" id="2013812"/>
    <lineage>
        <taxon>Bacteria</taxon>
        <taxon>Candidatus Kueneniibacteriota</taxon>
    </lineage>
</organism>
<dbReference type="Gene3D" id="3.40.50.1450">
    <property type="entry name" value="HybD-like"/>
    <property type="match status" value="1"/>
</dbReference>